<dbReference type="RefSeq" id="WP_192911761.1">
    <property type="nucleotide sequence ID" value="NZ_CP062789.1"/>
</dbReference>
<feature type="transmembrane region" description="Helical" evidence="1">
    <location>
        <begin position="65"/>
        <end position="85"/>
    </location>
</feature>
<protein>
    <submittedName>
        <fullName evidence="2">Uncharacterized protein</fullName>
    </submittedName>
</protein>
<dbReference type="AlphaFoldDB" id="A0A7L9J2L4"/>
<evidence type="ECO:0000313" key="2">
    <source>
        <dbReference type="EMBL" id="QOK23846.1"/>
    </source>
</evidence>
<proteinExistence type="predicted"/>
<gene>
    <name evidence="2" type="ORF">IGS73_05530</name>
</gene>
<reference evidence="2 3" key="1">
    <citation type="submission" date="2020-10" db="EMBL/GenBank/DDBJ databases">
        <title>Janibacter indicus TT2 genome sequence.</title>
        <authorList>
            <person name="Lee K."/>
            <person name="Ganzorig M."/>
        </authorList>
    </citation>
    <scope>NUCLEOTIDE SEQUENCE [LARGE SCALE GENOMIC DNA]</scope>
    <source>
        <strain evidence="2 3">TT2</strain>
    </source>
</reference>
<feature type="transmembrane region" description="Helical" evidence="1">
    <location>
        <begin position="39"/>
        <end position="58"/>
    </location>
</feature>
<evidence type="ECO:0000256" key="1">
    <source>
        <dbReference type="SAM" id="Phobius"/>
    </source>
</evidence>
<sequence>MYGSLPRRPLAALLLVGGVLILVLLAITAHNGPREQLGLLAATAVIPLTMLLLGAGLLSRRRWVGRLGVVCAFVVMGAGVVAAVVG</sequence>
<dbReference type="Proteomes" id="UP000593998">
    <property type="component" value="Chromosome"/>
</dbReference>
<accession>A0A7L9J2L4</accession>
<keyword evidence="1" id="KW-0472">Membrane</keyword>
<keyword evidence="1" id="KW-1133">Transmembrane helix</keyword>
<keyword evidence="1" id="KW-0812">Transmembrane</keyword>
<dbReference type="EMBL" id="CP062789">
    <property type="protein sequence ID" value="QOK23846.1"/>
    <property type="molecule type" value="Genomic_DNA"/>
</dbReference>
<organism evidence="2 3">
    <name type="scientific">Janibacter indicus</name>
    <dbReference type="NCBI Taxonomy" id="857417"/>
    <lineage>
        <taxon>Bacteria</taxon>
        <taxon>Bacillati</taxon>
        <taxon>Actinomycetota</taxon>
        <taxon>Actinomycetes</taxon>
        <taxon>Micrococcales</taxon>
        <taxon>Intrasporangiaceae</taxon>
        <taxon>Janibacter</taxon>
    </lineage>
</organism>
<evidence type="ECO:0000313" key="3">
    <source>
        <dbReference type="Proteomes" id="UP000593998"/>
    </source>
</evidence>
<name>A0A7L9J2L4_9MICO</name>